<comment type="similarity">
    <text evidence="1">Belongs to the HAD-like hydrolase superfamily.</text>
</comment>
<dbReference type="InterPro" id="IPR006439">
    <property type="entry name" value="HAD-SF_hydro_IA"/>
</dbReference>
<sequence length="211" mass="21624">MAVSFDLFGTLVDVSSPENPAAAVAAELETCGVAVPADWDDAYREVHIDAPDGAEVPLPAHVSAALASRGVDAPNNAPRHAVVAAFDPEVTTRPGAREAVDAAAAHGPVGLLSNCSVPELVARTLVRADVGRDDFDTVTTSVACGWRKPHPDAFATVAGALGVAVEELIHVGDDPETDGGVADCGGTFVDVADVPPTAFPEWLATREGRCP</sequence>
<organism evidence="2 3">
    <name type="scientific">Halogranum amylolyticum</name>
    <dbReference type="NCBI Taxonomy" id="660520"/>
    <lineage>
        <taxon>Archaea</taxon>
        <taxon>Methanobacteriati</taxon>
        <taxon>Methanobacteriota</taxon>
        <taxon>Stenosarchaea group</taxon>
        <taxon>Halobacteria</taxon>
        <taxon>Halobacteriales</taxon>
        <taxon>Haloferacaceae</taxon>
    </lineage>
</organism>
<evidence type="ECO:0000256" key="1">
    <source>
        <dbReference type="ARBA" id="ARBA00007958"/>
    </source>
</evidence>
<evidence type="ECO:0000313" key="2">
    <source>
        <dbReference type="EMBL" id="SEP21010.1"/>
    </source>
</evidence>
<dbReference type="InterPro" id="IPR036412">
    <property type="entry name" value="HAD-like_sf"/>
</dbReference>
<protein>
    <submittedName>
        <fullName evidence="2">Haloacid dehalogenase superfamily, subfamily IA, variant 1 with third motif having Dx(3-4)D or Dx(3-4)E</fullName>
    </submittedName>
</protein>
<proteinExistence type="inferred from homology"/>
<evidence type="ECO:0000313" key="3">
    <source>
        <dbReference type="Proteomes" id="UP000199126"/>
    </source>
</evidence>
<dbReference type="InterPro" id="IPR023214">
    <property type="entry name" value="HAD_sf"/>
</dbReference>
<dbReference type="SUPFAM" id="SSF56784">
    <property type="entry name" value="HAD-like"/>
    <property type="match status" value="1"/>
</dbReference>
<name>A0A1H8W095_9EURY</name>
<dbReference type="RefSeq" id="WP_089827465.1">
    <property type="nucleotide sequence ID" value="NZ_FODV01000021.1"/>
</dbReference>
<dbReference type="OrthoDB" id="238326at2157"/>
<keyword evidence="3" id="KW-1185">Reference proteome</keyword>
<gene>
    <name evidence="2" type="ORF">SAMN04487948_12182</name>
</gene>
<dbReference type="Pfam" id="PF00702">
    <property type="entry name" value="Hydrolase"/>
    <property type="match status" value="1"/>
</dbReference>
<dbReference type="EMBL" id="FODV01000021">
    <property type="protein sequence ID" value="SEP21010.1"/>
    <property type="molecule type" value="Genomic_DNA"/>
</dbReference>
<reference evidence="3" key="1">
    <citation type="submission" date="2016-10" db="EMBL/GenBank/DDBJ databases">
        <authorList>
            <person name="Varghese N."/>
            <person name="Submissions S."/>
        </authorList>
    </citation>
    <scope>NUCLEOTIDE SEQUENCE [LARGE SCALE GENOMIC DNA]</scope>
    <source>
        <strain evidence="3">CGMCC 1.10121</strain>
    </source>
</reference>
<dbReference type="Proteomes" id="UP000199126">
    <property type="component" value="Unassembled WGS sequence"/>
</dbReference>
<dbReference type="AlphaFoldDB" id="A0A1H8W095"/>
<dbReference type="NCBIfam" id="TIGR01549">
    <property type="entry name" value="HAD-SF-IA-v1"/>
    <property type="match status" value="1"/>
</dbReference>
<dbReference type="Gene3D" id="3.40.50.1000">
    <property type="entry name" value="HAD superfamily/HAD-like"/>
    <property type="match status" value="1"/>
</dbReference>
<accession>A0A1H8W095</accession>